<protein>
    <submittedName>
        <fullName evidence="2">Uncharacterized protein</fullName>
    </submittedName>
</protein>
<evidence type="ECO:0000313" key="3">
    <source>
        <dbReference type="Proteomes" id="UP000053263"/>
    </source>
</evidence>
<sequence>MSNIEDIMDAPSSPAYAASEEAANGLDGEIEPLQLTTPISTAPATPTSSVPPSSLSAVNSRKRPTEDTEQFVVNISRRIKLRGCDQEELRKFSKLTDAEQSVWLAAHVLQAIVASDTVPYDAIYEIPKRTEAYIDMQVFRILTDPSLPRYHGTNGPVKLLTEKVVDNPSQGVTQAVKDDKSKWDVILRRMRERLTDRRYDIKALIVSSIGPDPRPDDAPHRPDAMNIMVLCENLAAIYRPSEIVIDIALCARVAFLRQMAREYPNDPKYWSKVDAKLDSIRKLSNQDSKVISKKFAKILEYDRGIYGVHAPLETAGSSTVTARTRSACQ</sequence>
<accession>A0A0C9T431</accession>
<proteinExistence type="predicted"/>
<dbReference type="Proteomes" id="UP000053263">
    <property type="component" value="Unassembled WGS sequence"/>
</dbReference>
<gene>
    <name evidence="2" type="ORF">PLICRDRAFT_684816</name>
</gene>
<evidence type="ECO:0000256" key="1">
    <source>
        <dbReference type="SAM" id="MobiDB-lite"/>
    </source>
</evidence>
<evidence type="ECO:0000313" key="2">
    <source>
        <dbReference type="EMBL" id="KII82863.1"/>
    </source>
</evidence>
<reference evidence="2 3" key="1">
    <citation type="submission" date="2014-06" db="EMBL/GenBank/DDBJ databases">
        <title>Evolutionary Origins and Diversification of the Mycorrhizal Mutualists.</title>
        <authorList>
            <consortium name="DOE Joint Genome Institute"/>
            <consortium name="Mycorrhizal Genomics Consortium"/>
            <person name="Kohler A."/>
            <person name="Kuo A."/>
            <person name="Nagy L.G."/>
            <person name="Floudas D."/>
            <person name="Copeland A."/>
            <person name="Barry K.W."/>
            <person name="Cichocki N."/>
            <person name="Veneault-Fourrey C."/>
            <person name="LaButti K."/>
            <person name="Lindquist E.A."/>
            <person name="Lipzen A."/>
            <person name="Lundell T."/>
            <person name="Morin E."/>
            <person name="Murat C."/>
            <person name="Riley R."/>
            <person name="Ohm R."/>
            <person name="Sun H."/>
            <person name="Tunlid A."/>
            <person name="Henrissat B."/>
            <person name="Grigoriev I.V."/>
            <person name="Hibbett D.S."/>
            <person name="Martin F."/>
        </authorList>
    </citation>
    <scope>NUCLEOTIDE SEQUENCE [LARGE SCALE GENOMIC DNA]</scope>
    <source>
        <strain evidence="2 3">FD-325 SS-3</strain>
    </source>
</reference>
<dbReference type="HOGENOM" id="CLU_067860_0_0_1"/>
<keyword evidence="3" id="KW-1185">Reference proteome</keyword>
<dbReference type="EMBL" id="KN832608">
    <property type="protein sequence ID" value="KII82863.1"/>
    <property type="molecule type" value="Genomic_DNA"/>
</dbReference>
<feature type="compositionally biased region" description="Low complexity" evidence="1">
    <location>
        <begin position="10"/>
        <end position="23"/>
    </location>
</feature>
<feature type="region of interest" description="Disordered" evidence="1">
    <location>
        <begin position="1"/>
        <end position="67"/>
    </location>
</feature>
<dbReference type="OrthoDB" id="3267821at2759"/>
<feature type="compositionally biased region" description="Low complexity" evidence="1">
    <location>
        <begin position="36"/>
        <end position="57"/>
    </location>
</feature>
<organism evidence="2 3">
    <name type="scientific">Plicaturopsis crispa FD-325 SS-3</name>
    <dbReference type="NCBI Taxonomy" id="944288"/>
    <lineage>
        <taxon>Eukaryota</taxon>
        <taxon>Fungi</taxon>
        <taxon>Dikarya</taxon>
        <taxon>Basidiomycota</taxon>
        <taxon>Agaricomycotina</taxon>
        <taxon>Agaricomycetes</taxon>
        <taxon>Agaricomycetidae</taxon>
        <taxon>Amylocorticiales</taxon>
        <taxon>Amylocorticiaceae</taxon>
        <taxon>Plicatura</taxon>
        <taxon>Plicaturopsis crispa</taxon>
    </lineage>
</organism>
<dbReference type="AlphaFoldDB" id="A0A0C9T431"/>
<name>A0A0C9T431_PLICR</name>